<dbReference type="PROSITE" id="PS50895">
    <property type="entry name" value="SURF1"/>
    <property type="match status" value="1"/>
</dbReference>
<comment type="caution">
    <text evidence="6">Lacks conserved residue(s) required for the propagation of feature annotation.</text>
</comment>
<evidence type="ECO:0000256" key="6">
    <source>
        <dbReference type="RuleBase" id="RU363076"/>
    </source>
</evidence>
<dbReference type="OrthoDB" id="9789940at2"/>
<name>A0A437RLR8_9BURK</name>
<evidence type="ECO:0000256" key="3">
    <source>
        <dbReference type="ARBA" id="ARBA00022692"/>
    </source>
</evidence>
<organism evidence="7 8">
    <name type="scientific">Rubrivivax rivuli</name>
    <dbReference type="NCBI Taxonomy" id="1862385"/>
    <lineage>
        <taxon>Bacteria</taxon>
        <taxon>Pseudomonadati</taxon>
        <taxon>Pseudomonadota</taxon>
        <taxon>Betaproteobacteria</taxon>
        <taxon>Burkholderiales</taxon>
        <taxon>Sphaerotilaceae</taxon>
        <taxon>Rubrivivax</taxon>
    </lineage>
</organism>
<evidence type="ECO:0000313" key="8">
    <source>
        <dbReference type="Proteomes" id="UP000285575"/>
    </source>
</evidence>
<dbReference type="AlphaFoldDB" id="A0A437RLR8"/>
<evidence type="ECO:0000313" key="7">
    <source>
        <dbReference type="EMBL" id="RVU47694.1"/>
    </source>
</evidence>
<dbReference type="InterPro" id="IPR002994">
    <property type="entry name" value="Surf1/Shy1"/>
</dbReference>
<dbReference type="Pfam" id="PF02104">
    <property type="entry name" value="SURF1"/>
    <property type="match status" value="1"/>
</dbReference>
<evidence type="ECO:0000256" key="5">
    <source>
        <dbReference type="ARBA" id="ARBA00023136"/>
    </source>
</evidence>
<comment type="caution">
    <text evidence="7">The sequence shown here is derived from an EMBL/GenBank/DDBJ whole genome shotgun (WGS) entry which is preliminary data.</text>
</comment>
<feature type="transmembrane region" description="Helical" evidence="6">
    <location>
        <begin position="211"/>
        <end position="229"/>
    </location>
</feature>
<keyword evidence="4 6" id="KW-1133">Transmembrane helix</keyword>
<keyword evidence="5 6" id="KW-0472">Membrane</keyword>
<comment type="similarity">
    <text evidence="2 6">Belongs to the SURF1 family.</text>
</comment>
<accession>A0A437RLR8</accession>
<dbReference type="PANTHER" id="PTHR23427">
    <property type="entry name" value="SURFEIT LOCUS PROTEIN"/>
    <property type="match status" value="1"/>
</dbReference>
<evidence type="ECO:0000256" key="1">
    <source>
        <dbReference type="ARBA" id="ARBA00004370"/>
    </source>
</evidence>
<evidence type="ECO:0000256" key="2">
    <source>
        <dbReference type="ARBA" id="ARBA00007165"/>
    </source>
</evidence>
<keyword evidence="8" id="KW-1185">Reference proteome</keyword>
<keyword evidence="3 6" id="KW-0812">Transmembrane</keyword>
<dbReference type="GO" id="GO:0005886">
    <property type="term" value="C:plasma membrane"/>
    <property type="evidence" value="ECO:0007669"/>
    <property type="project" value="UniProtKB-SubCell"/>
</dbReference>
<reference evidence="7 8" key="1">
    <citation type="submission" date="2019-01" db="EMBL/GenBank/DDBJ databases">
        <authorList>
            <person name="Chen W.-M."/>
        </authorList>
    </citation>
    <scope>NUCLEOTIDE SEQUENCE [LARGE SCALE GENOMIC DNA]</scope>
    <source>
        <strain evidence="7 8">KYPY4</strain>
    </source>
</reference>
<evidence type="ECO:0000256" key="4">
    <source>
        <dbReference type="ARBA" id="ARBA00022989"/>
    </source>
</evidence>
<dbReference type="Proteomes" id="UP000285575">
    <property type="component" value="Unassembled WGS sequence"/>
</dbReference>
<proteinExistence type="inferred from homology"/>
<comment type="subcellular location">
    <subcellularLocation>
        <location evidence="6">Cell membrane</location>
        <topology evidence="6">Multi-pass membrane protein</topology>
    </subcellularLocation>
    <subcellularLocation>
        <location evidence="1">Membrane</location>
    </subcellularLocation>
</comment>
<dbReference type="InterPro" id="IPR045214">
    <property type="entry name" value="Surf1/Surf4"/>
</dbReference>
<dbReference type="CDD" id="cd06662">
    <property type="entry name" value="SURF1"/>
    <property type="match status" value="1"/>
</dbReference>
<dbReference type="PANTHER" id="PTHR23427:SF2">
    <property type="entry name" value="SURFEIT LOCUS PROTEIN 1"/>
    <property type="match status" value="1"/>
</dbReference>
<gene>
    <name evidence="7" type="ORF">EOE66_08180</name>
</gene>
<dbReference type="RefSeq" id="WP_128228156.1">
    <property type="nucleotide sequence ID" value="NZ_SACR01000002.1"/>
</dbReference>
<dbReference type="EMBL" id="SACR01000002">
    <property type="protein sequence ID" value="RVU47694.1"/>
    <property type="molecule type" value="Genomic_DNA"/>
</dbReference>
<protein>
    <recommendedName>
        <fullName evidence="6">SURF1-like protein</fullName>
    </recommendedName>
</protein>
<keyword evidence="6" id="KW-1003">Cell membrane</keyword>
<sequence>MKVRNAIVLLVALLSAALTARLGVWQLDRAAQKTALQQALATQRALPPLRQAELASAAAELPPQVHRLAAVQGRWLAAQTVYLENRQMNGRPGFYAVTPLQLDDGSAVLVQRGWLPRDILDRTRIAAPPPPEGTVQVQGRIAPGPARLYEFEGAASGAIRQNLDVSSFARETGLPLRPMALVQEDGAAPPADGLLRQWPQPALGVDKHHGYAFQWFALSALIIGLYVWFQLVRPARVRARGA</sequence>